<evidence type="ECO:0000313" key="2">
    <source>
        <dbReference type="Proteomes" id="UP001566132"/>
    </source>
</evidence>
<dbReference type="InterPro" id="IPR027417">
    <property type="entry name" value="P-loop_NTPase"/>
</dbReference>
<dbReference type="AlphaFoldDB" id="A0ABD1EY02"/>
<comment type="caution">
    <text evidence="1">The sequence shown here is derived from an EMBL/GenBank/DDBJ whole genome shotgun (WGS) entry which is preliminary data.</text>
</comment>
<organism evidence="1 2">
    <name type="scientific">Hypothenemus hampei</name>
    <name type="common">Coffee berry borer</name>
    <dbReference type="NCBI Taxonomy" id="57062"/>
    <lineage>
        <taxon>Eukaryota</taxon>
        <taxon>Metazoa</taxon>
        <taxon>Ecdysozoa</taxon>
        <taxon>Arthropoda</taxon>
        <taxon>Hexapoda</taxon>
        <taxon>Insecta</taxon>
        <taxon>Pterygota</taxon>
        <taxon>Neoptera</taxon>
        <taxon>Endopterygota</taxon>
        <taxon>Coleoptera</taxon>
        <taxon>Polyphaga</taxon>
        <taxon>Cucujiformia</taxon>
        <taxon>Curculionidae</taxon>
        <taxon>Scolytinae</taxon>
        <taxon>Hypothenemus</taxon>
    </lineage>
</organism>
<dbReference type="Gene3D" id="3.40.50.300">
    <property type="entry name" value="P-loop containing nucleotide triphosphate hydrolases"/>
    <property type="match status" value="2"/>
</dbReference>
<proteinExistence type="predicted"/>
<dbReference type="Proteomes" id="UP001566132">
    <property type="component" value="Unassembled WGS sequence"/>
</dbReference>
<dbReference type="EMBL" id="JBDJPC010000004">
    <property type="protein sequence ID" value="KAL1505915.1"/>
    <property type="molecule type" value="Genomic_DNA"/>
</dbReference>
<keyword evidence="2" id="KW-1185">Reference proteome</keyword>
<dbReference type="SUPFAM" id="SSF52540">
    <property type="entry name" value="P-loop containing nucleoside triphosphate hydrolases"/>
    <property type="match status" value="1"/>
</dbReference>
<evidence type="ECO:0000313" key="1">
    <source>
        <dbReference type="EMBL" id="KAL1505915.1"/>
    </source>
</evidence>
<sequence length="673" mass="78604">MAPGTSRSDFESSNLEDVKLYLPSNIVQEIPYLQSILDRYLESEFPTVESQTIVHSIPKEFSRTGQEQACKAEKLVFDRLMGLHTLQLPNLWIMFFHNASYGGYSKKNLELWKLIIREHDFVVFVKFMDKHYVILMEVKSTNDRATIIDNVEVIADSKSIKNNKRSAEHQLRDHCEILKNSMKIDNISEKIQCYIMWPFLGQNTTDPKQQKVKRWVQDGNLHVFQDTIAEQDIFNIWFQNEIISGHSCNTNTFMLLLKRFVILSCGVFMDEIDKNLLALLTQEQMKVLQNIHGQRPLVVHGIAGTGKTLLILKKLQWLYENGQLNDKYKALYICYWPGLRCEVLNKINSMGLSSYVDTQRLYIASDDFLKNNTVNYKHVFVDESEATILSFNVEYIRKTFYRIYQTYHNGNCNKMDKCELVTMKMFLKYSLVELVKMHPDTLLWGELWFMVDTNQALVPLPRHSPEILKTPHIVLNRLIRSTNQICNFFGKIMYQPIPIKYLKFPKYSKEPPIFWVEQKSAVSETVAEVIIDLCSSKGVKPNDICVIPFLRNNENCIDKINEQIAEKFVENTFQPEGTNNVERYLTDKNPNEFLVAWSLLVKGLEFKVVIMVLDEEQFEDGFLDDVSNRNTIYVISSRCTCMLIVISKCELRNIIKLEEFFTDYIFDITFKDI</sequence>
<gene>
    <name evidence="1" type="ORF">ABEB36_005364</name>
</gene>
<reference evidence="1 2" key="1">
    <citation type="submission" date="2024-05" db="EMBL/GenBank/DDBJ databases">
        <title>Genetic variation in Jamaican populations of the coffee berry borer (Hypothenemus hampei).</title>
        <authorList>
            <person name="Errbii M."/>
            <person name="Myrie A."/>
        </authorList>
    </citation>
    <scope>NUCLEOTIDE SEQUENCE [LARGE SCALE GENOMIC DNA]</scope>
    <source>
        <strain evidence="1">JA-Hopewell-2020-01-JO</strain>
        <tissue evidence="1">Whole body</tissue>
    </source>
</reference>
<accession>A0ABD1EY02</accession>
<name>A0ABD1EY02_HYPHA</name>
<protein>
    <submittedName>
        <fullName evidence="1">Uncharacterized protein</fullName>
    </submittedName>
</protein>